<protein>
    <submittedName>
        <fullName evidence="10">Glycosyltransferase family 39 protein</fullName>
    </submittedName>
</protein>
<keyword evidence="2" id="KW-1003">Cell membrane</keyword>
<feature type="transmembrane region" description="Helical" evidence="8">
    <location>
        <begin position="269"/>
        <end position="286"/>
    </location>
</feature>
<evidence type="ECO:0000256" key="7">
    <source>
        <dbReference type="ARBA" id="ARBA00023136"/>
    </source>
</evidence>
<evidence type="ECO:0000259" key="9">
    <source>
        <dbReference type="Pfam" id="PF13231"/>
    </source>
</evidence>
<feature type="transmembrane region" description="Helical" evidence="8">
    <location>
        <begin position="69"/>
        <end position="88"/>
    </location>
</feature>
<evidence type="ECO:0000313" key="11">
    <source>
        <dbReference type="Proteomes" id="UP000595498"/>
    </source>
</evidence>
<comment type="subcellular location">
    <subcellularLocation>
        <location evidence="1">Cell membrane</location>
        <topology evidence="1">Multi-pass membrane protein</topology>
    </subcellularLocation>
</comment>
<evidence type="ECO:0000313" key="10">
    <source>
        <dbReference type="EMBL" id="QQT51369.1"/>
    </source>
</evidence>
<evidence type="ECO:0000256" key="1">
    <source>
        <dbReference type="ARBA" id="ARBA00004651"/>
    </source>
</evidence>
<feature type="transmembrane region" description="Helical" evidence="8">
    <location>
        <begin position="237"/>
        <end position="262"/>
    </location>
</feature>
<evidence type="ECO:0000256" key="6">
    <source>
        <dbReference type="ARBA" id="ARBA00022989"/>
    </source>
</evidence>
<feature type="transmembrane region" description="Helical" evidence="8">
    <location>
        <begin position="292"/>
        <end position="313"/>
    </location>
</feature>
<dbReference type="EMBL" id="CP068224">
    <property type="protein sequence ID" value="QQT51369.1"/>
    <property type="molecule type" value="Genomic_DNA"/>
</dbReference>
<sequence>MTKNTRIIIIIFCLVKLTLHIIADFHSGFQGDELLHIETGNHLAFGYMEFPPVIGVLAFIQNLFHTQSVFIHHLFPHIATILIVIYLGKTVFELGGGSIATAITLSCLLISPGFGGSQQSFQPVVFSQCFWLISFYQLVRFVKYEDRKYLWYLTVFISLAFLTKYDALFFLVGIAALLFFRRIRKALVAARYWQCIVVALLILLPNIVWQYANNFPALQMFARLYETQLDELTFSKVVFGLFLDVNPITAIMLIPTLIFIWGGQKTKHYYKPIASSILLSIVFLAYSKGKAYYFFPIVLTLLPFCGILFEHIILPKRKWLLIPLSVILLLGTVLIPFGLPIYSYAHYMDRIHKYFPKNVKNGKEILPMQEYITKQKWETSMHELHSVYDSLPPNEKTSCLIWGKHYSQAGAVELMKNTFGLPNAFCYHGSFYSWAPSGRMPQTVIAICYNDTSDDFFYPFFEEVVPVRKLYSPYASSEGWVLQTIYICKRPKQDFNKMKDLFKSRIFE</sequence>
<evidence type="ECO:0000256" key="2">
    <source>
        <dbReference type="ARBA" id="ARBA00022475"/>
    </source>
</evidence>
<name>A0ABX7CHR3_SPHMU</name>
<keyword evidence="6 8" id="KW-1133">Transmembrane helix</keyword>
<feature type="domain" description="Glycosyltransferase RgtA/B/C/D-like" evidence="9">
    <location>
        <begin position="56"/>
        <end position="209"/>
    </location>
</feature>
<keyword evidence="4" id="KW-0808">Transferase</keyword>
<keyword evidence="11" id="KW-1185">Reference proteome</keyword>
<evidence type="ECO:0000256" key="8">
    <source>
        <dbReference type="SAM" id="Phobius"/>
    </source>
</evidence>
<dbReference type="InterPro" id="IPR038731">
    <property type="entry name" value="RgtA/B/C-like"/>
</dbReference>
<feature type="transmembrane region" description="Helical" evidence="8">
    <location>
        <begin position="7"/>
        <end position="23"/>
    </location>
</feature>
<feature type="transmembrane region" description="Helical" evidence="8">
    <location>
        <begin position="320"/>
        <end position="342"/>
    </location>
</feature>
<feature type="transmembrane region" description="Helical" evidence="8">
    <location>
        <begin position="94"/>
        <end position="114"/>
    </location>
</feature>
<keyword evidence="5 8" id="KW-0812">Transmembrane</keyword>
<evidence type="ECO:0000256" key="4">
    <source>
        <dbReference type="ARBA" id="ARBA00022679"/>
    </source>
</evidence>
<gene>
    <name evidence="10" type="ORF">I6I98_13765</name>
</gene>
<dbReference type="Pfam" id="PF13231">
    <property type="entry name" value="PMT_2"/>
    <property type="match status" value="1"/>
</dbReference>
<keyword evidence="3" id="KW-0328">Glycosyltransferase</keyword>
<dbReference type="PANTHER" id="PTHR33908:SF11">
    <property type="entry name" value="MEMBRANE PROTEIN"/>
    <property type="match status" value="1"/>
</dbReference>
<evidence type="ECO:0000256" key="3">
    <source>
        <dbReference type="ARBA" id="ARBA00022676"/>
    </source>
</evidence>
<organism evidence="10 11">
    <name type="scientific">Sphingobacterium multivorum</name>
    <dbReference type="NCBI Taxonomy" id="28454"/>
    <lineage>
        <taxon>Bacteria</taxon>
        <taxon>Pseudomonadati</taxon>
        <taxon>Bacteroidota</taxon>
        <taxon>Sphingobacteriia</taxon>
        <taxon>Sphingobacteriales</taxon>
        <taxon>Sphingobacteriaceae</taxon>
        <taxon>Sphingobacterium</taxon>
    </lineage>
</organism>
<dbReference type="PANTHER" id="PTHR33908">
    <property type="entry name" value="MANNOSYLTRANSFERASE YKCB-RELATED"/>
    <property type="match status" value="1"/>
</dbReference>
<dbReference type="InterPro" id="IPR050297">
    <property type="entry name" value="LipidA_mod_glycosyltrf_83"/>
</dbReference>
<evidence type="ECO:0000256" key="5">
    <source>
        <dbReference type="ARBA" id="ARBA00022692"/>
    </source>
</evidence>
<dbReference type="Proteomes" id="UP000595498">
    <property type="component" value="Chromosome"/>
</dbReference>
<feature type="transmembrane region" description="Helical" evidence="8">
    <location>
        <begin position="151"/>
        <end position="180"/>
    </location>
</feature>
<reference evidence="10 11" key="1">
    <citation type="submission" date="2021-01" db="EMBL/GenBank/DDBJ databases">
        <title>FDA dAtabase for Regulatory Grade micrObial Sequences (FDA-ARGOS): Supporting development and validation of Infectious Disease Dx tests.</title>
        <authorList>
            <person name="Sproer C."/>
            <person name="Gronow S."/>
            <person name="Severitt S."/>
            <person name="Schroder I."/>
            <person name="Tallon L."/>
            <person name="Sadzewicz L."/>
            <person name="Zhao X."/>
            <person name="Boylan J."/>
            <person name="Ott S."/>
            <person name="Bowen H."/>
            <person name="Vavikolanu K."/>
            <person name="Mehta A."/>
            <person name="Aluvathingal J."/>
            <person name="Nadendla S."/>
            <person name="Lowell S."/>
            <person name="Myers T."/>
            <person name="Yan Y."/>
            <person name="Sichtig H."/>
        </authorList>
    </citation>
    <scope>NUCLEOTIDE SEQUENCE [LARGE SCALE GENOMIC DNA]</scope>
    <source>
        <strain evidence="10 11">FDAARGOS_1141</strain>
    </source>
</reference>
<keyword evidence="7 8" id="KW-0472">Membrane</keyword>
<accession>A0ABX7CHR3</accession>
<feature type="transmembrane region" description="Helical" evidence="8">
    <location>
        <begin position="192"/>
        <end position="212"/>
    </location>
</feature>
<proteinExistence type="predicted"/>